<keyword evidence="2 4" id="KW-0472">Membrane</keyword>
<protein>
    <submittedName>
        <fullName evidence="5">Spore germination protein</fullName>
    </submittedName>
</protein>
<feature type="transmembrane region" description="Helical" evidence="4">
    <location>
        <begin position="12"/>
        <end position="42"/>
    </location>
</feature>
<dbReference type="PANTHER" id="PTHR22550:SF5">
    <property type="entry name" value="LEUCINE ZIPPER PROTEIN 4"/>
    <property type="match status" value="1"/>
</dbReference>
<dbReference type="InterPro" id="IPR004995">
    <property type="entry name" value="Spore_Ger"/>
</dbReference>
<dbReference type="GO" id="GO:0009847">
    <property type="term" value="P:spore germination"/>
    <property type="evidence" value="ECO:0007669"/>
    <property type="project" value="InterPro"/>
</dbReference>
<feature type="non-terminal residue" evidence="5">
    <location>
        <position position="1"/>
    </location>
</feature>
<feature type="region of interest" description="Disordered" evidence="3">
    <location>
        <begin position="124"/>
        <end position="152"/>
    </location>
</feature>
<sequence>KPLATTIGTVGAIVVGTAVVKAGFVSPQIIVVMTLTALSFFTAPSYDLTGTWRLLSWVMLVAAFVYGIYGLVLATIGLTIKLVTETSLGVPYLTPLAPFRAVDWADALWRKPWAHFVERRTEARPQDARWGQTPSQQPASVPLQRGQIDPRA</sequence>
<feature type="transmembrane region" description="Helical" evidence="4">
    <location>
        <begin position="54"/>
        <end position="78"/>
    </location>
</feature>
<dbReference type="GO" id="GO:0016020">
    <property type="term" value="C:membrane"/>
    <property type="evidence" value="ECO:0007669"/>
    <property type="project" value="InterPro"/>
</dbReference>
<proteinExistence type="inferred from homology"/>
<keyword evidence="4" id="KW-1133">Transmembrane helix</keyword>
<evidence type="ECO:0000256" key="1">
    <source>
        <dbReference type="ARBA" id="ARBA00005278"/>
    </source>
</evidence>
<evidence type="ECO:0000313" key="5">
    <source>
        <dbReference type="EMBL" id="NMP24965.1"/>
    </source>
</evidence>
<gene>
    <name evidence="5" type="ORF">HIJ39_21900</name>
</gene>
<dbReference type="RefSeq" id="WP_207711851.1">
    <property type="nucleotide sequence ID" value="NZ_JABBVZ010000185.1"/>
</dbReference>
<comment type="caution">
    <text evidence="5">The sequence shown here is derived from an EMBL/GenBank/DDBJ whole genome shotgun (WGS) entry which is preliminary data.</text>
</comment>
<comment type="similarity">
    <text evidence="1">Belongs to the GerABKA family.</text>
</comment>
<dbReference type="Pfam" id="PF03323">
    <property type="entry name" value="GerA"/>
    <property type="match status" value="1"/>
</dbReference>
<keyword evidence="4" id="KW-0812">Transmembrane</keyword>
<dbReference type="PANTHER" id="PTHR22550">
    <property type="entry name" value="SPORE GERMINATION PROTEIN"/>
    <property type="match status" value="1"/>
</dbReference>
<evidence type="ECO:0000256" key="4">
    <source>
        <dbReference type="SAM" id="Phobius"/>
    </source>
</evidence>
<keyword evidence="6" id="KW-1185">Reference proteome</keyword>
<name>A0A7Y0Q509_9FIRM</name>
<evidence type="ECO:0000256" key="3">
    <source>
        <dbReference type="SAM" id="MobiDB-lite"/>
    </source>
</evidence>
<evidence type="ECO:0000256" key="2">
    <source>
        <dbReference type="ARBA" id="ARBA00023136"/>
    </source>
</evidence>
<dbReference type="AlphaFoldDB" id="A0A7Y0Q509"/>
<dbReference type="EMBL" id="JABBVZ010000185">
    <property type="protein sequence ID" value="NMP24965.1"/>
    <property type="molecule type" value="Genomic_DNA"/>
</dbReference>
<accession>A0A7Y0Q509</accession>
<organism evidence="5 6">
    <name type="scientific">Sulfobacillus harzensis</name>
    <dbReference type="NCBI Taxonomy" id="2729629"/>
    <lineage>
        <taxon>Bacteria</taxon>
        <taxon>Bacillati</taxon>
        <taxon>Bacillota</taxon>
        <taxon>Clostridia</taxon>
        <taxon>Eubacteriales</taxon>
        <taxon>Clostridiales Family XVII. Incertae Sedis</taxon>
        <taxon>Sulfobacillus</taxon>
    </lineage>
</organism>
<evidence type="ECO:0000313" key="6">
    <source>
        <dbReference type="Proteomes" id="UP000533476"/>
    </source>
</evidence>
<dbReference type="Proteomes" id="UP000533476">
    <property type="component" value="Unassembled WGS sequence"/>
</dbReference>
<reference evidence="5 6" key="1">
    <citation type="submission" date="2020-04" db="EMBL/GenBank/DDBJ databases">
        <authorList>
            <person name="Zhang R."/>
            <person name="Schippers A."/>
        </authorList>
    </citation>
    <scope>NUCLEOTIDE SEQUENCE [LARGE SCALE GENOMIC DNA]</scope>
    <source>
        <strain evidence="5 6">DSM 109850</strain>
    </source>
</reference>
<dbReference type="InterPro" id="IPR050768">
    <property type="entry name" value="UPF0353/GerABKA_families"/>
</dbReference>